<feature type="domain" description="UDP-glucose/GDP-mannose dehydrogenase N-terminal" evidence="2">
    <location>
        <begin position="33"/>
        <end position="218"/>
    </location>
</feature>
<organism evidence="3 4">
    <name type="scientific">Aliiglaciecola litoralis</name>
    <dbReference type="NCBI Taxonomy" id="582857"/>
    <lineage>
        <taxon>Bacteria</taxon>
        <taxon>Pseudomonadati</taxon>
        <taxon>Pseudomonadota</taxon>
        <taxon>Gammaproteobacteria</taxon>
        <taxon>Alteromonadales</taxon>
        <taxon>Alteromonadaceae</taxon>
        <taxon>Aliiglaciecola</taxon>
    </lineage>
</organism>
<dbReference type="InterPro" id="IPR001732">
    <property type="entry name" value="UDP-Glc/GDP-Man_DH_N"/>
</dbReference>
<keyword evidence="4" id="KW-1185">Reference proteome</keyword>
<dbReference type="SUPFAM" id="SSF51735">
    <property type="entry name" value="NAD(P)-binding Rossmann-fold domains"/>
    <property type="match status" value="1"/>
</dbReference>
<dbReference type="Proteomes" id="UP001500359">
    <property type="component" value="Unassembled WGS sequence"/>
</dbReference>
<sequence>MKTEYQQTSKDWVGFNNTETIPNNDKIKQQLENLSVVGLGLTGTLLSLSFANNGHKVIVVDMDSRKVNCVNQNHSPIQDGEMESAMRKARFSRHLIATGDLHNAILQTDVTLVCIGHGSIETEALLSHSIHTICQQIGASLAMKSKYHLVVIHSNLKPMACENQVKPIIERWSNKRCGLDFGLCYLPLRVSHKNQHSPTKLHNSIIHGAYDNKSAQLAIRLFATLDIGLKSVGLNPH</sequence>
<reference evidence="4" key="1">
    <citation type="journal article" date="2019" name="Int. J. Syst. Evol. Microbiol.">
        <title>The Global Catalogue of Microorganisms (GCM) 10K type strain sequencing project: providing services to taxonomists for standard genome sequencing and annotation.</title>
        <authorList>
            <consortium name="The Broad Institute Genomics Platform"/>
            <consortium name="The Broad Institute Genome Sequencing Center for Infectious Disease"/>
            <person name="Wu L."/>
            <person name="Ma J."/>
        </authorList>
    </citation>
    <scope>NUCLEOTIDE SEQUENCE [LARGE SCALE GENOMIC DNA]</scope>
    <source>
        <strain evidence="4">JCM 15896</strain>
    </source>
</reference>
<gene>
    <name evidence="3" type="ORF">GCM10009114_28250</name>
</gene>
<accession>A0ABP3WZW9</accession>
<dbReference type="InterPro" id="IPR017476">
    <property type="entry name" value="UDP-Glc/GDP-Man"/>
</dbReference>
<dbReference type="PIRSF" id="PIRSF500136">
    <property type="entry name" value="UDP_ManNAc_DH"/>
    <property type="match status" value="1"/>
</dbReference>
<dbReference type="PANTHER" id="PTHR43491:SF2">
    <property type="entry name" value="UDP-N-ACETYL-D-MANNOSAMINE DEHYDROGENASE"/>
    <property type="match status" value="1"/>
</dbReference>
<dbReference type="RefSeq" id="WP_343861056.1">
    <property type="nucleotide sequence ID" value="NZ_BAAAFD010000008.1"/>
</dbReference>
<dbReference type="PIRSF" id="PIRSF000124">
    <property type="entry name" value="UDPglc_GDPman_dh"/>
    <property type="match status" value="1"/>
</dbReference>
<dbReference type="EMBL" id="BAAAFD010000008">
    <property type="protein sequence ID" value="GAA0858476.1"/>
    <property type="molecule type" value="Genomic_DNA"/>
</dbReference>
<evidence type="ECO:0000259" key="2">
    <source>
        <dbReference type="Pfam" id="PF03721"/>
    </source>
</evidence>
<protein>
    <recommendedName>
        <fullName evidence="2">UDP-glucose/GDP-mannose dehydrogenase N-terminal domain-containing protein</fullName>
    </recommendedName>
</protein>
<evidence type="ECO:0000313" key="4">
    <source>
        <dbReference type="Proteomes" id="UP001500359"/>
    </source>
</evidence>
<comment type="similarity">
    <text evidence="1">Belongs to the UDP-glucose/GDP-mannose dehydrogenase family.</text>
</comment>
<proteinExistence type="inferred from homology"/>
<evidence type="ECO:0000313" key="3">
    <source>
        <dbReference type="EMBL" id="GAA0858476.1"/>
    </source>
</evidence>
<dbReference type="InterPro" id="IPR036291">
    <property type="entry name" value="NAD(P)-bd_dom_sf"/>
</dbReference>
<dbReference type="InterPro" id="IPR028359">
    <property type="entry name" value="UDP_ManNAc/GlcNAc_DH"/>
</dbReference>
<comment type="caution">
    <text evidence="3">The sequence shown here is derived from an EMBL/GenBank/DDBJ whole genome shotgun (WGS) entry which is preliminary data.</text>
</comment>
<dbReference type="PANTHER" id="PTHR43491">
    <property type="entry name" value="UDP-N-ACETYL-D-MANNOSAMINE DEHYDROGENASE"/>
    <property type="match status" value="1"/>
</dbReference>
<dbReference type="Pfam" id="PF03721">
    <property type="entry name" value="UDPG_MGDP_dh_N"/>
    <property type="match status" value="1"/>
</dbReference>
<evidence type="ECO:0000256" key="1">
    <source>
        <dbReference type="ARBA" id="ARBA00006601"/>
    </source>
</evidence>
<dbReference type="Gene3D" id="3.40.50.720">
    <property type="entry name" value="NAD(P)-binding Rossmann-like Domain"/>
    <property type="match status" value="1"/>
</dbReference>
<name>A0ABP3WZW9_9ALTE</name>